<evidence type="ECO:0000256" key="1">
    <source>
        <dbReference type="SAM" id="MobiDB-lite"/>
    </source>
</evidence>
<gene>
    <name evidence="2" type="ORF">O181_081406</name>
</gene>
<accession>A0A9Q3IFX5</accession>
<sequence>MAIARGHLNLGRCSPRLVTHGIQLPKTKPTEYPLTRLTHSMYASQEKLVETHSRPEWHPMPSQHNEPPIPGLSPSSEPPEDVPTREREPEVAPMQSTEDPFVLPTTPRFRAPLIPIMTLARNLPTYDQL</sequence>
<name>A0A9Q3IFX5_9BASI</name>
<protein>
    <submittedName>
        <fullName evidence="2">Uncharacterized protein</fullName>
    </submittedName>
</protein>
<comment type="caution">
    <text evidence="2">The sequence shown here is derived from an EMBL/GenBank/DDBJ whole genome shotgun (WGS) entry which is preliminary data.</text>
</comment>
<evidence type="ECO:0000313" key="2">
    <source>
        <dbReference type="EMBL" id="MBW0541691.1"/>
    </source>
</evidence>
<evidence type="ECO:0000313" key="3">
    <source>
        <dbReference type="Proteomes" id="UP000765509"/>
    </source>
</evidence>
<reference evidence="2" key="1">
    <citation type="submission" date="2021-03" db="EMBL/GenBank/DDBJ databases">
        <title>Draft genome sequence of rust myrtle Austropuccinia psidii MF-1, a brazilian biotype.</title>
        <authorList>
            <person name="Quecine M.C."/>
            <person name="Pachon D.M.R."/>
            <person name="Bonatelli M.L."/>
            <person name="Correr F.H."/>
            <person name="Franceschini L.M."/>
            <person name="Leite T.F."/>
            <person name="Margarido G.R.A."/>
            <person name="Almeida C.A."/>
            <person name="Ferrarezi J.A."/>
            <person name="Labate C.A."/>
        </authorList>
    </citation>
    <scope>NUCLEOTIDE SEQUENCE</scope>
    <source>
        <strain evidence="2">MF-1</strain>
    </source>
</reference>
<dbReference type="AlphaFoldDB" id="A0A9Q3IFX5"/>
<proteinExistence type="predicted"/>
<keyword evidence="3" id="KW-1185">Reference proteome</keyword>
<organism evidence="2 3">
    <name type="scientific">Austropuccinia psidii MF-1</name>
    <dbReference type="NCBI Taxonomy" id="1389203"/>
    <lineage>
        <taxon>Eukaryota</taxon>
        <taxon>Fungi</taxon>
        <taxon>Dikarya</taxon>
        <taxon>Basidiomycota</taxon>
        <taxon>Pucciniomycotina</taxon>
        <taxon>Pucciniomycetes</taxon>
        <taxon>Pucciniales</taxon>
        <taxon>Sphaerophragmiaceae</taxon>
        <taxon>Austropuccinia</taxon>
    </lineage>
</organism>
<dbReference type="Proteomes" id="UP000765509">
    <property type="component" value="Unassembled WGS sequence"/>
</dbReference>
<dbReference type="EMBL" id="AVOT02046379">
    <property type="protein sequence ID" value="MBW0541691.1"/>
    <property type="molecule type" value="Genomic_DNA"/>
</dbReference>
<feature type="region of interest" description="Disordered" evidence="1">
    <location>
        <begin position="44"/>
        <end position="106"/>
    </location>
</feature>
<feature type="compositionally biased region" description="Basic and acidic residues" evidence="1">
    <location>
        <begin position="47"/>
        <end position="57"/>
    </location>
</feature>